<protein>
    <submittedName>
        <fullName evidence="1">Uncharacterized protein</fullName>
    </submittedName>
</protein>
<keyword evidence="2" id="KW-1185">Reference proteome</keyword>
<reference evidence="1 2" key="1">
    <citation type="submission" date="2019-03" db="EMBL/GenBank/DDBJ databases">
        <title>First draft genome of Liparis tanakae, snailfish: a comprehensive survey of snailfish specific genes.</title>
        <authorList>
            <person name="Kim W."/>
            <person name="Song I."/>
            <person name="Jeong J.-H."/>
            <person name="Kim D."/>
            <person name="Kim S."/>
            <person name="Ryu S."/>
            <person name="Song J.Y."/>
            <person name="Lee S.K."/>
        </authorList>
    </citation>
    <scope>NUCLEOTIDE SEQUENCE [LARGE SCALE GENOMIC DNA]</scope>
    <source>
        <tissue evidence="1">Muscle</tissue>
    </source>
</reference>
<evidence type="ECO:0000313" key="1">
    <source>
        <dbReference type="EMBL" id="TNN70054.1"/>
    </source>
</evidence>
<sequence length="370" mass="41212">MMVKDDLMAKGKETEWRGWVSTYRRSEIDPGVLKLSKPDSGGTILQVCSPTWTNKDIRDIDAVRTSGPVPPPSFCPPPSACREAQPPLANVEKLPADPMEDDKLDGHLGNRKRVDPFLCAAATLVPVIQRAVLEVALGFIRADGEGGRDHGQSVTVQQRPPLPGRLTCDIDREDEGLWNFVPNVHQAGRVEDDVDPPGGLQQAAVVGDVTLDDHHLRPLWGWNRKTLRQHLSLTLNEIELGKRLQLRGAALKDVVLPVLSSFKLTSTYLSNTRTSASPSSFSSKSLRMWRPRKPQPPCTSGALHAYVAASKGCCRHIRTQESLDSSRGNVSIHFCVRLRHWSQSYRGRYWKWRWALSEPTVKEVETTAKV</sequence>
<dbReference type="EMBL" id="SRLO01000168">
    <property type="protein sequence ID" value="TNN70054.1"/>
    <property type="molecule type" value="Genomic_DNA"/>
</dbReference>
<evidence type="ECO:0000313" key="2">
    <source>
        <dbReference type="Proteomes" id="UP000314294"/>
    </source>
</evidence>
<organism evidence="1 2">
    <name type="scientific">Liparis tanakae</name>
    <name type="common">Tanaka's snailfish</name>
    <dbReference type="NCBI Taxonomy" id="230148"/>
    <lineage>
        <taxon>Eukaryota</taxon>
        <taxon>Metazoa</taxon>
        <taxon>Chordata</taxon>
        <taxon>Craniata</taxon>
        <taxon>Vertebrata</taxon>
        <taxon>Euteleostomi</taxon>
        <taxon>Actinopterygii</taxon>
        <taxon>Neopterygii</taxon>
        <taxon>Teleostei</taxon>
        <taxon>Neoteleostei</taxon>
        <taxon>Acanthomorphata</taxon>
        <taxon>Eupercaria</taxon>
        <taxon>Perciformes</taxon>
        <taxon>Cottioidei</taxon>
        <taxon>Cottales</taxon>
        <taxon>Liparidae</taxon>
        <taxon>Liparis</taxon>
    </lineage>
</organism>
<comment type="caution">
    <text evidence="1">The sequence shown here is derived from an EMBL/GenBank/DDBJ whole genome shotgun (WGS) entry which is preliminary data.</text>
</comment>
<gene>
    <name evidence="1" type="ORF">EYF80_019730</name>
</gene>
<proteinExistence type="predicted"/>
<name>A0A4Z2HYG6_9TELE</name>
<dbReference type="Proteomes" id="UP000314294">
    <property type="component" value="Unassembled WGS sequence"/>
</dbReference>
<dbReference type="AlphaFoldDB" id="A0A4Z2HYG6"/>
<accession>A0A4Z2HYG6</accession>